<comment type="subcellular location">
    <subcellularLocation>
        <location evidence="1">Cell membrane</location>
        <topology evidence="1">Multi-pass membrane protein</topology>
    </subcellularLocation>
    <subcellularLocation>
        <location evidence="11">Membrane</location>
        <topology evidence="11">Multi-pass membrane protein</topology>
    </subcellularLocation>
</comment>
<evidence type="ECO:0000256" key="2">
    <source>
        <dbReference type="ARBA" id="ARBA00005342"/>
    </source>
</evidence>
<keyword evidence="9 11" id="KW-0472">Membrane</keyword>
<dbReference type="GO" id="GO:0035435">
    <property type="term" value="P:phosphate ion transmembrane transport"/>
    <property type="evidence" value="ECO:0007669"/>
    <property type="project" value="TreeGrafter"/>
</dbReference>
<dbReference type="PANTHER" id="PTHR11101">
    <property type="entry name" value="PHOSPHATE TRANSPORTER"/>
    <property type="match status" value="1"/>
</dbReference>
<feature type="transmembrane region" description="Helical" evidence="11">
    <location>
        <begin position="293"/>
        <end position="312"/>
    </location>
</feature>
<name>A0A679JAM0_VARPD</name>
<dbReference type="GO" id="GO:0005886">
    <property type="term" value="C:plasma membrane"/>
    <property type="evidence" value="ECO:0007669"/>
    <property type="project" value="UniProtKB-SubCell"/>
</dbReference>
<proteinExistence type="inferred from homology"/>
<keyword evidence="8 11" id="KW-1133">Transmembrane helix</keyword>
<keyword evidence="6 11" id="KW-0812">Transmembrane</keyword>
<dbReference type="GO" id="GO:0015293">
    <property type="term" value="F:symporter activity"/>
    <property type="evidence" value="ECO:0007669"/>
    <property type="project" value="UniProtKB-KW"/>
</dbReference>
<evidence type="ECO:0000256" key="1">
    <source>
        <dbReference type="ARBA" id="ARBA00004651"/>
    </source>
</evidence>
<evidence type="ECO:0000256" key="4">
    <source>
        <dbReference type="ARBA" id="ARBA00022475"/>
    </source>
</evidence>
<keyword evidence="4" id="KW-1003">Cell membrane</keyword>
<feature type="transmembrane region" description="Helical" evidence="11">
    <location>
        <begin position="568"/>
        <end position="589"/>
    </location>
</feature>
<feature type="transmembrane region" description="Helical" evidence="11">
    <location>
        <begin position="318"/>
        <end position="337"/>
    </location>
</feature>
<dbReference type="InterPro" id="IPR001204">
    <property type="entry name" value="Phos_transporter"/>
</dbReference>
<reference evidence="12" key="1">
    <citation type="submission" date="2019-12" db="EMBL/GenBank/DDBJ databases">
        <authorList>
            <person name="Cremers G."/>
        </authorList>
    </citation>
    <scope>NUCLEOTIDE SEQUENCE</scope>
    <source>
        <strain evidence="12">Vvax</strain>
    </source>
</reference>
<feature type="transmembrane region" description="Helical" evidence="11">
    <location>
        <begin position="148"/>
        <end position="173"/>
    </location>
</feature>
<comment type="catalytic activity">
    <reaction evidence="10">
        <text>phosphate(in) + H(+)(in) = phosphate(out) + H(+)(out)</text>
        <dbReference type="Rhea" id="RHEA:29939"/>
        <dbReference type="ChEBI" id="CHEBI:15378"/>
        <dbReference type="ChEBI" id="CHEBI:43474"/>
    </reaction>
</comment>
<evidence type="ECO:0000256" key="10">
    <source>
        <dbReference type="ARBA" id="ARBA00047348"/>
    </source>
</evidence>
<feature type="transmembrane region" description="Helical" evidence="11">
    <location>
        <begin position="71"/>
        <end position="93"/>
    </location>
</feature>
<comment type="similarity">
    <text evidence="2">Belongs to the inorganic phosphate transporter (PiT) (TC 2.A.20) family. Pit subfamily.</text>
</comment>
<dbReference type="AlphaFoldDB" id="A0A679JAM0"/>
<dbReference type="EMBL" id="LR743508">
    <property type="protein sequence ID" value="CAA2109905.1"/>
    <property type="molecule type" value="Genomic_DNA"/>
</dbReference>
<evidence type="ECO:0000313" key="12">
    <source>
        <dbReference type="EMBL" id="CAA2109905.1"/>
    </source>
</evidence>
<organism evidence="12">
    <name type="scientific">Variovorax paradoxus</name>
    <dbReference type="NCBI Taxonomy" id="34073"/>
    <lineage>
        <taxon>Bacteria</taxon>
        <taxon>Pseudomonadati</taxon>
        <taxon>Pseudomonadota</taxon>
        <taxon>Betaproteobacteria</taxon>
        <taxon>Burkholderiales</taxon>
        <taxon>Comamonadaceae</taxon>
        <taxon>Variovorax</taxon>
    </lineage>
</organism>
<evidence type="ECO:0000256" key="6">
    <source>
        <dbReference type="ARBA" id="ARBA00022692"/>
    </source>
</evidence>
<protein>
    <recommendedName>
        <fullName evidence="11">Phosphate transporter</fullName>
    </recommendedName>
</protein>
<keyword evidence="3 11" id="KW-0813">Transport</keyword>
<evidence type="ECO:0000256" key="9">
    <source>
        <dbReference type="ARBA" id="ARBA00023136"/>
    </source>
</evidence>
<accession>A0A679JAM0</accession>
<feature type="transmembrane region" description="Helical" evidence="11">
    <location>
        <begin position="252"/>
        <end position="272"/>
    </location>
</feature>
<gene>
    <name evidence="12" type="primary">pitA_3</name>
    <name evidence="12" type="ORF">VVAX_06177</name>
</gene>
<dbReference type="PANTHER" id="PTHR11101:SF65">
    <property type="entry name" value="LOW-AFFINITY INORGANIC PHOSPHATE TRANSPORTER PITA-RELATED"/>
    <property type="match status" value="1"/>
</dbReference>
<evidence type="ECO:0000256" key="3">
    <source>
        <dbReference type="ARBA" id="ARBA00022448"/>
    </source>
</evidence>
<feature type="transmembrane region" description="Helical" evidence="11">
    <location>
        <begin position="105"/>
        <end position="127"/>
    </location>
</feature>
<keyword evidence="5 11" id="KW-0592">Phosphate transport</keyword>
<keyword evidence="7" id="KW-0769">Symport</keyword>
<dbReference type="Pfam" id="PF01384">
    <property type="entry name" value="PHO4"/>
    <property type="match status" value="1"/>
</dbReference>
<evidence type="ECO:0000256" key="11">
    <source>
        <dbReference type="RuleBase" id="RU363058"/>
    </source>
</evidence>
<evidence type="ECO:0000256" key="7">
    <source>
        <dbReference type="ARBA" id="ARBA00022847"/>
    </source>
</evidence>
<evidence type="ECO:0000256" key="8">
    <source>
        <dbReference type="ARBA" id="ARBA00022989"/>
    </source>
</evidence>
<dbReference type="GO" id="GO:0005315">
    <property type="term" value="F:phosphate transmembrane transporter activity"/>
    <property type="evidence" value="ECO:0007669"/>
    <property type="project" value="InterPro"/>
</dbReference>
<evidence type="ECO:0000256" key="5">
    <source>
        <dbReference type="ARBA" id="ARBA00022592"/>
    </source>
</evidence>
<feature type="transmembrane region" description="Helical" evidence="11">
    <location>
        <begin position="209"/>
        <end position="232"/>
    </location>
</feature>
<feature type="transmembrane region" description="Helical" evidence="11">
    <location>
        <begin position="475"/>
        <end position="496"/>
    </location>
</feature>
<sequence>MLRCLYDDGVTDKRSFTSPDTKLSYGRNTIRGIPTPQKSAVMNTLAAPHAEMPPASGAAHRPKLDAKPGPLTLITFVGLLAAGLLFTAWSLVGDVSASGAPTTTWVPYILLGVALLIALGFEFVNGFHDTANAVATVIYTHSLPPNFAVVWSGFFNFLGVLVSSGAVAFGIIALLPVELILQVGSGAGFAMVFALLIAAIIWNLGTWWLGLPASSSHTLIGSIIGVGVANALMHGRDGTSGVDWAQATKVGYSLLLSPVVGFGCAALLLLALRAFVKNRALYEEPKGSEPPPWWIRGLLILTCTGVSFAHGSNDGQKGMGLIMLILVGTVPMAYALNRAMPANETVRFVAVAEMAQSALARSVPTSLPAQGAAPQAAVQPEAARATLATYVRTREFSPAVVPALAATAGSIGDQVRKHGSLAAVPAEAVANVRNDMYLASEAIRHLDKSGAARFDADTKMRVLAFRDELDSATRFIPMWVKVAVAIALGLGTMIGWKRIVVTVGEKIGKTHLSYAQGASAEVVAMITIGAADMYGLPVSTTHVLSSGVAGTMTASGSGLQMSTLRNLALAWVLTLPVAMLLSGSLYWLFTRIF</sequence>
<feature type="transmembrane region" description="Helical" evidence="11">
    <location>
        <begin position="179"/>
        <end position="202"/>
    </location>
</feature>